<protein>
    <submittedName>
        <fullName evidence="1">Uncharacterized protein</fullName>
    </submittedName>
</protein>
<gene>
    <name evidence="1" type="ORF">DSL72_007192</name>
</gene>
<dbReference type="EMBL" id="CP063410">
    <property type="protein sequence ID" value="QSZ36068.1"/>
    <property type="molecule type" value="Genomic_DNA"/>
</dbReference>
<keyword evidence="2" id="KW-1185">Reference proteome</keyword>
<dbReference type="Proteomes" id="UP000672032">
    <property type="component" value="Chromosome 6"/>
</dbReference>
<accession>A0A8A3PL56</accession>
<name>A0A8A3PL56_9HELO</name>
<evidence type="ECO:0000313" key="2">
    <source>
        <dbReference type="Proteomes" id="UP000672032"/>
    </source>
</evidence>
<sequence>MHGRILTSRIHNWSGLLSQCWDHLEPGRTIELWDICHPLRDDGSTIDDATSALIRFECADKKNVLGKLKRELAAAMEDPRLPADLADGNNKGIAAYYRARDIWTASCFSRSAAAV</sequence>
<reference evidence="1" key="1">
    <citation type="submission" date="2020-10" db="EMBL/GenBank/DDBJ databases">
        <title>Genome Sequence of Monilinia vaccinii-corymbosi Sheds Light on Mummy Berry Disease Infection of Blueberry and Mating Type.</title>
        <authorList>
            <person name="Yow A.G."/>
            <person name="Zhang Y."/>
            <person name="Bansal K."/>
            <person name="Eacker S.M."/>
            <person name="Sullivan S."/>
            <person name="Liachko I."/>
            <person name="Cubeta M.A."/>
            <person name="Rollins J.A."/>
            <person name="Ashrafi H."/>
        </authorList>
    </citation>
    <scope>NUCLEOTIDE SEQUENCE</scope>
    <source>
        <strain evidence="1">RL-1</strain>
    </source>
</reference>
<dbReference type="AlphaFoldDB" id="A0A8A3PL56"/>
<dbReference type="OrthoDB" id="2013972at2759"/>
<evidence type="ECO:0000313" key="1">
    <source>
        <dbReference type="EMBL" id="QSZ36068.1"/>
    </source>
</evidence>
<proteinExistence type="predicted"/>
<organism evidence="1 2">
    <name type="scientific">Monilinia vaccinii-corymbosi</name>
    <dbReference type="NCBI Taxonomy" id="61207"/>
    <lineage>
        <taxon>Eukaryota</taxon>
        <taxon>Fungi</taxon>
        <taxon>Dikarya</taxon>
        <taxon>Ascomycota</taxon>
        <taxon>Pezizomycotina</taxon>
        <taxon>Leotiomycetes</taxon>
        <taxon>Helotiales</taxon>
        <taxon>Sclerotiniaceae</taxon>
        <taxon>Monilinia</taxon>
    </lineage>
</organism>